<dbReference type="AlphaFoldDB" id="A0A1M6DR72"/>
<sequence>MFITVEDALKLPSFSTASVIAGAKGLNRRIYRVSVVECPEFPIDVSIAGRNNLLFMDGDFLITSFYAIKDSIGDMLETIKLYNQFNSSGICIVRRYIEEIPQEVIDYANENAYPVLFISKEVAYASMISDIMRSIYGQYNQQAVFELMDKILSGSYHGDELKKLAYSLYSGFKNHIMAFCIKILKDEDVKHGNYLIRRINSNQLFYCVRYYDKIIAFSTQAKKFKDSLKDSIKNEITEIIDACKLDYCMGISGPYNGLHNIKKVIESAIDACDMSGILEQKIVNYEDIGMYKLIMKVKDKDFLLELFEGLIKPITEYDRKNNSNLLETLICFVKNDASINNTAKELYQHSNTIRYRVDKIRELLGVKDNNIKFYEDINMIYKLYIMYNREEKLLI</sequence>
<accession>A0A1M6DR72</accession>
<evidence type="ECO:0000259" key="2">
    <source>
        <dbReference type="Pfam" id="PF13556"/>
    </source>
</evidence>
<feature type="domain" description="PucR C-terminal helix-turn-helix" evidence="2">
    <location>
        <begin position="325"/>
        <end position="367"/>
    </location>
</feature>
<dbReference type="InterPro" id="IPR025736">
    <property type="entry name" value="PucR_C-HTH_dom"/>
</dbReference>
<organism evidence="3 4">
    <name type="scientific">Lutispora thermophila DSM 19022</name>
    <dbReference type="NCBI Taxonomy" id="1122184"/>
    <lineage>
        <taxon>Bacteria</taxon>
        <taxon>Bacillati</taxon>
        <taxon>Bacillota</taxon>
        <taxon>Clostridia</taxon>
        <taxon>Lutisporales</taxon>
        <taxon>Lutisporaceae</taxon>
        <taxon>Lutispora</taxon>
    </lineage>
</organism>
<evidence type="ECO:0000313" key="3">
    <source>
        <dbReference type="EMBL" id="SHI75711.1"/>
    </source>
</evidence>
<dbReference type="PANTHER" id="PTHR33744">
    <property type="entry name" value="CARBOHYDRATE DIACID REGULATOR"/>
    <property type="match status" value="1"/>
</dbReference>
<dbReference type="Pfam" id="PF13556">
    <property type="entry name" value="HTH_30"/>
    <property type="match status" value="1"/>
</dbReference>
<gene>
    <name evidence="3" type="ORF">SAMN02745176_01245</name>
</gene>
<dbReference type="Pfam" id="PF07905">
    <property type="entry name" value="PucR"/>
    <property type="match status" value="1"/>
</dbReference>
<proteinExistence type="predicted"/>
<dbReference type="InterPro" id="IPR012914">
    <property type="entry name" value="PucR_dom"/>
</dbReference>
<dbReference type="Gene3D" id="1.10.10.2840">
    <property type="entry name" value="PucR C-terminal helix-turn-helix domain"/>
    <property type="match status" value="1"/>
</dbReference>
<evidence type="ECO:0000259" key="1">
    <source>
        <dbReference type="Pfam" id="PF07905"/>
    </source>
</evidence>
<feature type="domain" description="Purine catabolism PurC-like" evidence="1">
    <location>
        <begin position="7"/>
        <end position="135"/>
    </location>
</feature>
<dbReference type="InterPro" id="IPR042070">
    <property type="entry name" value="PucR_C-HTH_sf"/>
</dbReference>
<dbReference type="EMBL" id="FQZS01000007">
    <property type="protein sequence ID" value="SHI75711.1"/>
    <property type="molecule type" value="Genomic_DNA"/>
</dbReference>
<dbReference type="RefSeq" id="WP_073025374.1">
    <property type="nucleotide sequence ID" value="NZ_FQZS01000007.1"/>
</dbReference>
<name>A0A1M6DR72_9FIRM</name>
<dbReference type="STRING" id="1122184.SAMN02745176_01245"/>
<dbReference type="OrthoDB" id="143422at2"/>
<dbReference type="InterPro" id="IPR051448">
    <property type="entry name" value="CdaR-like_regulators"/>
</dbReference>
<protein>
    <submittedName>
        <fullName evidence="3">PucR C-terminal helix-turn-helix domain-containing protein</fullName>
    </submittedName>
</protein>
<reference evidence="3 4" key="1">
    <citation type="submission" date="2016-11" db="EMBL/GenBank/DDBJ databases">
        <authorList>
            <person name="Jaros S."/>
            <person name="Januszkiewicz K."/>
            <person name="Wedrychowicz H."/>
        </authorList>
    </citation>
    <scope>NUCLEOTIDE SEQUENCE [LARGE SCALE GENOMIC DNA]</scope>
    <source>
        <strain evidence="3 4">DSM 19022</strain>
    </source>
</reference>
<keyword evidence="4" id="KW-1185">Reference proteome</keyword>
<dbReference type="Proteomes" id="UP000184442">
    <property type="component" value="Unassembled WGS sequence"/>
</dbReference>
<evidence type="ECO:0000313" key="4">
    <source>
        <dbReference type="Proteomes" id="UP000184442"/>
    </source>
</evidence>